<feature type="region of interest" description="Disordered" evidence="1">
    <location>
        <begin position="1"/>
        <end position="28"/>
    </location>
</feature>
<evidence type="ECO:0000313" key="3">
    <source>
        <dbReference type="Proteomes" id="UP000288805"/>
    </source>
</evidence>
<dbReference type="Proteomes" id="UP000288805">
    <property type="component" value="Unassembled WGS sequence"/>
</dbReference>
<feature type="region of interest" description="Disordered" evidence="1">
    <location>
        <begin position="57"/>
        <end position="100"/>
    </location>
</feature>
<evidence type="ECO:0000256" key="1">
    <source>
        <dbReference type="SAM" id="MobiDB-lite"/>
    </source>
</evidence>
<dbReference type="AlphaFoldDB" id="A0A438JSG3"/>
<evidence type="ECO:0000313" key="2">
    <source>
        <dbReference type="EMBL" id="RVX11878.1"/>
    </source>
</evidence>
<proteinExistence type="predicted"/>
<feature type="compositionally biased region" description="Low complexity" evidence="1">
    <location>
        <begin position="8"/>
        <end position="28"/>
    </location>
</feature>
<protein>
    <submittedName>
        <fullName evidence="2">Uncharacterized protein</fullName>
    </submittedName>
</protein>
<reference evidence="2 3" key="1">
    <citation type="journal article" date="2018" name="PLoS Genet.">
        <title>Population sequencing reveals clonal diversity and ancestral inbreeding in the grapevine cultivar Chardonnay.</title>
        <authorList>
            <person name="Roach M.J."/>
            <person name="Johnson D.L."/>
            <person name="Bohlmann J."/>
            <person name="van Vuuren H.J."/>
            <person name="Jones S.J."/>
            <person name="Pretorius I.S."/>
            <person name="Schmidt S.A."/>
            <person name="Borneman A.R."/>
        </authorList>
    </citation>
    <scope>NUCLEOTIDE SEQUENCE [LARGE SCALE GENOMIC DNA]</scope>
    <source>
        <strain evidence="3">cv. Chardonnay</strain>
        <tissue evidence="2">Leaf</tissue>
    </source>
</reference>
<feature type="compositionally biased region" description="Basic residues" evidence="1">
    <location>
        <begin position="72"/>
        <end position="81"/>
    </location>
</feature>
<accession>A0A438JSG3</accession>
<comment type="caution">
    <text evidence="2">The sequence shown here is derived from an EMBL/GenBank/DDBJ whole genome shotgun (WGS) entry which is preliminary data.</text>
</comment>
<dbReference type="EMBL" id="QGNW01000029">
    <property type="protein sequence ID" value="RVX11878.1"/>
    <property type="molecule type" value="Genomic_DNA"/>
</dbReference>
<gene>
    <name evidence="2" type="ORF">CK203_009567</name>
</gene>
<name>A0A438JSG3_VITVI</name>
<sequence>MDEERHSGSNYSSSLSSSRPRSSAAASRFNIKGADRLVKIELEAAEVLADLAQSLMRESESNGAESGGKWGSKGKRGRKRVKSESPPSDEFKNPDNLFPGSSDLTESIKLQNLVNHGSDKVGHPSLQEGLLFLYFSTCCHHPLDPFCHPTWSMFMEIAYLSGNFEMVLDII</sequence>
<organism evidence="2 3">
    <name type="scientific">Vitis vinifera</name>
    <name type="common">Grape</name>
    <dbReference type="NCBI Taxonomy" id="29760"/>
    <lineage>
        <taxon>Eukaryota</taxon>
        <taxon>Viridiplantae</taxon>
        <taxon>Streptophyta</taxon>
        <taxon>Embryophyta</taxon>
        <taxon>Tracheophyta</taxon>
        <taxon>Spermatophyta</taxon>
        <taxon>Magnoliopsida</taxon>
        <taxon>eudicotyledons</taxon>
        <taxon>Gunneridae</taxon>
        <taxon>Pentapetalae</taxon>
        <taxon>rosids</taxon>
        <taxon>Vitales</taxon>
        <taxon>Vitaceae</taxon>
        <taxon>Viteae</taxon>
        <taxon>Vitis</taxon>
    </lineage>
</organism>